<dbReference type="AlphaFoldDB" id="A1WNR7"/>
<dbReference type="STRING" id="391735.Veis_3556"/>
<dbReference type="InterPro" id="IPR002347">
    <property type="entry name" value="SDR_fam"/>
</dbReference>
<reference evidence="4" key="1">
    <citation type="submission" date="2006-12" db="EMBL/GenBank/DDBJ databases">
        <title>Complete sequence of chromosome 1 of Verminephrobacter eiseniae EF01-2.</title>
        <authorList>
            <person name="Copeland A."/>
            <person name="Lucas S."/>
            <person name="Lapidus A."/>
            <person name="Barry K."/>
            <person name="Detter J.C."/>
            <person name="Glavina del Rio T."/>
            <person name="Dalin E."/>
            <person name="Tice H."/>
            <person name="Pitluck S."/>
            <person name="Chertkov O."/>
            <person name="Brettin T."/>
            <person name="Bruce D."/>
            <person name="Han C."/>
            <person name="Tapia R."/>
            <person name="Gilna P."/>
            <person name="Schmutz J."/>
            <person name="Larimer F."/>
            <person name="Land M."/>
            <person name="Hauser L."/>
            <person name="Kyrpides N."/>
            <person name="Kim E."/>
            <person name="Stahl D."/>
            <person name="Richardson P."/>
        </authorList>
    </citation>
    <scope>NUCLEOTIDE SEQUENCE [LARGE SCALE GENOMIC DNA]</scope>
    <source>
        <strain evidence="4">EF01-2</strain>
    </source>
</reference>
<dbReference type="SUPFAM" id="SSF51735">
    <property type="entry name" value="NAD(P)-binding Rossmann-fold domains"/>
    <property type="match status" value="1"/>
</dbReference>
<keyword evidence="2" id="KW-0560">Oxidoreductase</keyword>
<dbReference type="GeneID" id="76461960"/>
<dbReference type="GO" id="GO:0016491">
    <property type="term" value="F:oxidoreductase activity"/>
    <property type="evidence" value="ECO:0007669"/>
    <property type="project" value="UniProtKB-KW"/>
</dbReference>
<evidence type="ECO:0000256" key="1">
    <source>
        <dbReference type="ARBA" id="ARBA00006484"/>
    </source>
</evidence>
<dbReference type="CDD" id="cd05233">
    <property type="entry name" value="SDR_c"/>
    <property type="match status" value="1"/>
</dbReference>
<accession>A1WNR7</accession>
<protein>
    <submittedName>
        <fullName evidence="3">Short-chain dehydrogenase/reductase SDR</fullName>
    </submittedName>
</protein>
<dbReference type="InterPro" id="IPR036291">
    <property type="entry name" value="NAD(P)-bd_dom_sf"/>
</dbReference>
<dbReference type="Pfam" id="PF13561">
    <property type="entry name" value="adh_short_C2"/>
    <property type="match status" value="1"/>
</dbReference>
<dbReference type="Proteomes" id="UP000000374">
    <property type="component" value="Chromosome"/>
</dbReference>
<comment type="similarity">
    <text evidence="1">Belongs to the short-chain dehydrogenases/reductases (SDR) family.</text>
</comment>
<proteinExistence type="inferred from homology"/>
<dbReference type="KEGG" id="vei:Veis_3556"/>
<name>A1WNR7_VEREI</name>
<dbReference type="Gene3D" id="3.40.50.720">
    <property type="entry name" value="NAD(P)-binding Rossmann-like Domain"/>
    <property type="match status" value="1"/>
</dbReference>
<dbReference type="PRINTS" id="PR00080">
    <property type="entry name" value="SDRFAMILY"/>
</dbReference>
<dbReference type="OrthoDB" id="9806974at2"/>
<evidence type="ECO:0000313" key="4">
    <source>
        <dbReference type="Proteomes" id="UP000000374"/>
    </source>
</evidence>
<dbReference type="EMBL" id="CP000542">
    <property type="protein sequence ID" value="ABM59274.1"/>
    <property type="molecule type" value="Genomic_DNA"/>
</dbReference>
<dbReference type="PRINTS" id="PR00081">
    <property type="entry name" value="GDHRDH"/>
</dbReference>
<dbReference type="FunFam" id="3.40.50.720:FF:000084">
    <property type="entry name" value="Short-chain dehydrogenase reductase"/>
    <property type="match status" value="1"/>
</dbReference>
<evidence type="ECO:0000313" key="3">
    <source>
        <dbReference type="EMBL" id="ABM59274.1"/>
    </source>
</evidence>
<keyword evidence="4" id="KW-1185">Reference proteome</keyword>
<dbReference type="HOGENOM" id="CLU_010194_1_3_4"/>
<gene>
    <name evidence="3" type="ordered locus">Veis_3556</name>
</gene>
<evidence type="ECO:0000256" key="2">
    <source>
        <dbReference type="ARBA" id="ARBA00023002"/>
    </source>
</evidence>
<dbReference type="RefSeq" id="WP_011811265.1">
    <property type="nucleotide sequence ID" value="NC_008786.1"/>
</dbReference>
<dbReference type="PANTHER" id="PTHR43639">
    <property type="entry name" value="OXIDOREDUCTASE, SHORT-CHAIN DEHYDROGENASE/REDUCTASE FAMILY (AFU_ORTHOLOGUE AFUA_5G02870)"/>
    <property type="match status" value="1"/>
</dbReference>
<dbReference type="eggNOG" id="COG1028">
    <property type="taxonomic scope" value="Bacteria"/>
</dbReference>
<organism evidence="3 4">
    <name type="scientific">Verminephrobacter eiseniae (strain EF01-2)</name>
    <dbReference type="NCBI Taxonomy" id="391735"/>
    <lineage>
        <taxon>Bacteria</taxon>
        <taxon>Pseudomonadati</taxon>
        <taxon>Pseudomonadota</taxon>
        <taxon>Betaproteobacteria</taxon>
        <taxon>Burkholderiales</taxon>
        <taxon>Comamonadaceae</taxon>
        <taxon>Verminephrobacter</taxon>
    </lineage>
</organism>
<dbReference type="PANTHER" id="PTHR43639:SF1">
    <property type="entry name" value="SHORT-CHAIN DEHYDROGENASE_REDUCTASE FAMILY PROTEIN"/>
    <property type="match status" value="1"/>
</dbReference>
<sequence length="250" mass="25951">MQIDFKNETVAVSGAAVGFGRSIALRFAALGASVYACDIHDEAMAGLRAHGVVTDRVDLCHREEARDWIKTVEAHAAGVLSVLVNNAGGVAGQTNKPIETVADPDWDRVIAINLGATFALSQAAAAGMKNARAGAIVNISSGAGLRASLTGVQAYCAAKHGILGLTRQLAHELGPFGVRVNAVAPGFARTNDASEAQWVAMGAEGQAALLNRIHLRRLVCADDIADATVFLASRYSSMITGQILSVDGGY</sequence>